<evidence type="ECO:0000256" key="3">
    <source>
        <dbReference type="ARBA" id="ARBA00009413"/>
    </source>
</evidence>
<dbReference type="InterPro" id="IPR039399">
    <property type="entry name" value="Deltex_C_sf"/>
</dbReference>
<dbReference type="Pfam" id="PF13639">
    <property type="entry name" value="zf-RING_2"/>
    <property type="match status" value="1"/>
</dbReference>
<evidence type="ECO:0000256" key="1">
    <source>
        <dbReference type="ARBA" id="ARBA00000900"/>
    </source>
</evidence>
<evidence type="ECO:0000256" key="9">
    <source>
        <dbReference type="RuleBase" id="RU367105"/>
    </source>
</evidence>
<dbReference type="Gene3D" id="3.30.390.130">
    <property type="match status" value="1"/>
</dbReference>
<dbReference type="InterPro" id="IPR039398">
    <property type="entry name" value="Deltex_fam"/>
</dbReference>
<evidence type="ECO:0000256" key="7">
    <source>
        <dbReference type="ARBA" id="ARBA00022833"/>
    </source>
</evidence>
<organism evidence="12 13">
    <name type="scientific">Branchiostoma lanceolatum</name>
    <name type="common">Common lancelet</name>
    <name type="synonym">Amphioxus lanceolatum</name>
    <dbReference type="NCBI Taxonomy" id="7740"/>
    <lineage>
        <taxon>Eukaryota</taxon>
        <taxon>Metazoa</taxon>
        <taxon>Chordata</taxon>
        <taxon>Cephalochordata</taxon>
        <taxon>Leptocardii</taxon>
        <taxon>Amphioxiformes</taxon>
        <taxon>Branchiostomatidae</taxon>
        <taxon>Branchiostoma</taxon>
    </lineage>
</organism>
<evidence type="ECO:0000313" key="13">
    <source>
        <dbReference type="Proteomes" id="UP000838412"/>
    </source>
</evidence>
<dbReference type="InterPro" id="IPR002589">
    <property type="entry name" value="Macro_dom"/>
</dbReference>
<accession>A0A8K0EEH2</accession>
<evidence type="ECO:0000256" key="8">
    <source>
        <dbReference type="PROSITE-ProRule" id="PRU00175"/>
    </source>
</evidence>
<dbReference type="GO" id="GO:0008270">
    <property type="term" value="F:zinc ion binding"/>
    <property type="evidence" value="ECO:0007669"/>
    <property type="project" value="UniProtKB-KW"/>
</dbReference>
<dbReference type="Gene3D" id="3.30.40.10">
    <property type="entry name" value="Zinc/RING finger domain, C3HC4 (zinc finger)"/>
    <property type="match status" value="1"/>
</dbReference>
<keyword evidence="7 9" id="KW-0862">Zinc</keyword>
<dbReference type="EMBL" id="OV696703">
    <property type="protein sequence ID" value="CAH1249986.1"/>
    <property type="molecule type" value="Genomic_DNA"/>
</dbReference>
<dbReference type="FunFam" id="3.30.390.130:FF:000001">
    <property type="entry name" value="Probable E3 ubiquitin-protein ligase DTX3"/>
    <property type="match status" value="1"/>
</dbReference>
<comment type="catalytic activity">
    <reaction evidence="1 9">
        <text>S-ubiquitinyl-[E2 ubiquitin-conjugating enzyme]-L-cysteine + [acceptor protein]-L-lysine = [E2 ubiquitin-conjugating enzyme]-L-cysteine + N(6)-ubiquitinyl-[acceptor protein]-L-lysine.</text>
        <dbReference type="EC" id="2.3.2.27"/>
    </reaction>
</comment>
<dbReference type="InterPro" id="IPR039396">
    <property type="entry name" value="Deltex_C"/>
</dbReference>
<name>A0A8K0EEH2_BRALA</name>
<protein>
    <recommendedName>
        <fullName evidence="9">E3 ubiquitin-protein ligase</fullName>
        <ecNumber evidence="9">2.3.2.27</ecNumber>
    </recommendedName>
</protein>
<dbReference type="PANTHER" id="PTHR12622">
    <property type="entry name" value="DELTEX-RELATED"/>
    <property type="match status" value="1"/>
</dbReference>
<dbReference type="GO" id="GO:0016567">
    <property type="term" value="P:protein ubiquitination"/>
    <property type="evidence" value="ECO:0007669"/>
    <property type="project" value="UniProtKB-UniRule"/>
</dbReference>
<dbReference type="AlphaFoldDB" id="A0A8K0EEH2"/>
<keyword evidence="6 8" id="KW-0863">Zinc-finger</keyword>
<dbReference type="GO" id="GO:0061630">
    <property type="term" value="F:ubiquitin protein ligase activity"/>
    <property type="evidence" value="ECO:0007669"/>
    <property type="project" value="UniProtKB-UniRule"/>
</dbReference>
<evidence type="ECO:0000259" key="11">
    <source>
        <dbReference type="PROSITE" id="PS51154"/>
    </source>
</evidence>
<dbReference type="GO" id="GO:0005737">
    <property type="term" value="C:cytoplasm"/>
    <property type="evidence" value="ECO:0007669"/>
    <property type="project" value="UniProtKB-SubCell"/>
</dbReference>
<dbReference type="UniPathway" id="UPA00143"/>
<evidence type="ECO:0000259" key="10">
    <source>
        <dbReference type="PROSITE" id="PS50089"/>
    </source>
</evidence>
<feature type="domain" description="Macro" evidence="11">
    <location>
        <begin position="319"/>
        <end position="508"/>
    </location>
</feature>
<evidence type="ECO:0000313" key="12">
    <source>
        <dbReference type="EMBL" id="CAH1249986.1"/>
    </source>
</evidence>
<dbReference type="Proteomes" id="UP000838412">
    <property type="component" value="Chromosome 18"/>
</dbReference>
<keyword evidence="9" id="KW-0963">Cytoplasm</keyword>
<dbReference type="Pfam" id="PF01661">
    <property type="entry name" value="Macro"/>
    <property type="match status" value="1"/>
</dbReference>
<dbReference type="SUPFAM" id="SSF57850">
    <property type="entry name" value="RING/U-box"/>
    <property type="match status" value="1"/>
</dbReference>
<dbReference type="Pfam" id="PF18102">
    <property type="entry name" value="DTC"/>
    <property type="match status" value="1"/>
</dbReference>
<reference evidence="12" key="1">
    <citation type="submission" date="2022-01" db="EMBL/GenBank/DDBJ databases">
        <authorList>
            <person name="Braso-Vives M."/>
        </authorList>
    </citation>
    <scope>NUCLEOTIDE SEQUENCE</scope>
</reference>
<comment type="pathway">
    <text evidence="2 9">Protein modification; protein ubiquitination.</text>
</comment>
<dbReference type="SUPFAM" id="SSF52949">
    <property type="entry name" value="Macro domain-like"/>
    <property type="match status" value="1"/>
</dbReference>
<dbReference type="PROSITE" id="PS50089">
    <property type="entry name" value="ZF_RING_2"/>
    <property type="match status" value="1"/>
</dbReference>
<dbReference type="InterPro" id="IPR001841">
    <property type="entry name" value="Znf_RING"/>
</dbReference>
<comment type="similarity">
    <text evidence="3 9">Belongs to the Deltex family.</text>
</comment>
<keyword evidence="5 9" id="KW-0479">Metal-binding</keyword>
<gene>
    <name evidence="12" type="primary">DTX3L</name>
    <name evidence="12" type="ORF">BLAG_LOCUS10894</name>
</gene>
<keyword evidence="13" id="KW-1185">Reference proteome</keyword>
<dbReference type="Gene3D" id="3.40.220.10">
    <property type="entry name" value="Leucine Aminopeptidase, subunit E, domain 1"/>
    <property type="match status" value="1"/>
</dbReference>
<keyword evidence="4 9" id="KW-0808">Transferase</keyword>
<dbReference type="SMART" id="SM00184">
    <property type="entry name" value="RING"/>
    <property type="match status" value="1"/>
</dbReference>
<evidence type="ECO:0000256" key="2">
    <source>
        <dbReference type="ARBA" id="ARBA00004906"/>
    </source>
</evidence>
<proteinExistence type="inferred from homology"/>
<sequence length="705" mass="78532">MLSVTTFTHLLRLFRNISVGMFQVTFSDGLCNISMQGVTATRTHRTKEGGNLYPFHQMHEAKIASQEGNQSSKDKPGHDLLKYELYSNGHMTMSSHPTKTAMLQGMQGYVSDEEDVRDDHGQLADNNNDFEKVSKIETNAWGTSEPAEEMAIELDAVKLEFIKKVHGIELTDIRHRNDVVIEQTESQPCKVTFRTYKPGKGNAERACEQFMELYRRVSAALSRNNTVNVLQVLPDCTIRTLNNALTLAKADNRVLVKNCLSDDFMVIFYGSETDVANAIDNFIKNARQKDDHEASTFLQPRITHMQIMDTQDYDLRIPKAKHLEGTIGDIKISVYEGDLTQVTVDVVVNAANKRLDHAGGVALAISRAGGRKIQKESYEYVDKHGTIPIGQVMHTGAGKMPCQYVIHTVGPKWNNHGDEETVKAQLYEALVNVLYYAANRLKATSIAIPAISAGIYGVPVDVCAGQLMLATLKFVQSPPENNTLRDIRFVNIDDQINRTFVRIFSDSLPSNPTEPSLSNHIGEEKCPICMDNAVRPRKLYCCSNVFCNDCIDQAFQVKPVCPTCGHHHGALKGTQPLGTMEVSKSRQTLPGYHNCGNIQIHYHIPDGIQEECHPNPGRPYEGTTRVAYLPDNTQGREVLRLLTNAFDNRLVFTIGASVTTGQTDVVIWNDIHHKTSPDGGPTKYGYPDPGYLRRVTDELAAKGIR</sequence>
<feature type="domain" description="RING-type" evidence="10">
    <location>
        <begin position="526"/>
        <end position="564"/>
    </location>
</feature>
<dbReference type="InterPro" id="IPR043472">
    <property type="entry name" value="Macro_dom-like"/>
</dbReference>
<evidence type="ECO:0000256" key="5">
    <source>
        <dbReference type="ARBA" id="ARBA00022723"/>
    </source>
</evidence>
<dbReference type="CDD" id="cd09633">
    <property type="entry name" value="Deltex_C"/>
    <property type="match status" value="1"/>
</dbReference>
<evidence type="ECO:0000256" key="4">
    <source>
        <dbReference type="ARBA" id="ARBA00022679"/>
    </source>
</evidence>
<dbReference type="GO" id="GO:0007219">
    <property type="term" value="P:Notch signaling pathway"/>
    <property type="evidence" value="ECO:0007669"/>
    <property type="project" value="InterPro"/>
</dbReference>
<dbReference type="InterPro" id="IPR013083">
    <property type="entry name" value="Znf_RING/FYVE/PHD"/>
</dbReference>
<dbReference type="SMART" id="SM00506">
    <property type="entry name" value="A1pp"/>
    <property type="match status" value="1"/>
</dbReference>
<dbReference type="EC" id="2.3.2.27" evidence="9"/>
<dbReference type="PROSITE" id="PS51154">
    <property type="entry name" value="MACRO"/>
    <property type="match status" value="1"/>
</dbReference>
<dbReference type="CDD" id="cd02907">
    <property type="entry name" value="Macro_Af1521_BAL-like"/>
    <property type="match status" value="1"/>
</dbReference>
<dbReference type="OrthoDB" id="527344at2759"/>
<evidence type="ECO:0000256" key="6">
    <source>
        <dbReference type="ARBA" id="ARBA00022771"/>
    </source>
</evidence>
<comment type="subcellular location">
    <subcellularLocation>
        <location evidence="9">Cytoplasm</location>
    </subcellularLocation>
</comment>